<evidence type="ECO:0000313" key="2">
    <source>
        <dbReference type="EMBL" id="KAJ6951179.1"/>
    </source>
</evidence>
<sequence>MTRNRVDAESTAAANTAADNFLADEHNLQEEKRKMVASAFGKDQSGGSATCLTVEDLKYLYMV</sequence>
<comment type="caution">
    <text evidence="2">The sequence shown here is derived from an EMBL/GenBank/DDBJ whole genome shotgun (WGS) entry which is preliminary data.</text>
</comment>
<protein>
    <submittedName>
        <fullName evidence="2">Uncharacterized protein</fullName>
    </submittedName>
</protein>
<gene>
    <name evidence="2" type="ORF">NC653_040534</name>
</gene>
<dbReference type="EMBL" id="JAQIZT010000019">
    <property type="protein sequence ID" value="KAJ6951179.1"/>
    <property type="molecule type" value="Genomic_DNA"/>
</dbReference>
<feature type="region of interest" description="Disordered" evidence="1">
    <location>
        <begin position="1"/>
        <end position="22"/>
    </location>
</feature>
<name>A0AAD6L6D9_9ROSI</name>
<proteinExistence type="predicted"/>
<organism evidence="2 3">
    <name type="scientific">Populus alba x Populus x berolinensis</name>
    <dbReference type="NCBI Taxonomy" id="444605"/>
    <lineage>
        <taxon>Eukaryota</taxon>
        <taxon>Viridiplantae</taxon>
        <taxon>Streptophyta</taxon>
        <taxon>Embryophyta</taxon>
        <taxon>Tracheophyta</taxon>
        <taxon>Spermatophyta</taxon>
        <taxon>Magnoliopsida</taxon>
        <taxon>eudicotyledons</taxon>
        <taxon>Gunneridae</taxon>
        <taxon>Pentapetalae</taxon>
        <taxon>rosids</taxon>
        <taxon>fabids</taxon>
        <taxon>Malpighiales</taxon>
        <taxon>Salicaceae</taxon>
        <taxon>Saliceae</taxon>
        <taxon>Populus</taxon>
    </lineage>
</organism>
<dbReference type="AlphaFoldDB" id="A0AAD6L6D9"/>
<keyword evidence="3" id="KW-1185">Reference proteome</keyword>
<evidence type="ECO:0000313" key="3">
    <source>
        <dbReference type="Proteomes" id="UP001164929"/>
    </source>
</evidence>
<accession>A0AAD6L6D9</accession>
<reference evidence="2" key="1">
    <citation type="journal article" date="2023" name="Mol. Ecol. Resour.">
        <title>Chromosome-level genome assembly of a triploid poplar Populus alba 'Berolinensis'.</title>
        <authorList>
            <person name="Chen S."/>
            <person name="Yu Y."/>
            <person name="Wang X."/>
            <person name="Wang S."/>
            <person name="Zhang T."/>
            <person name="Zhou Y."/>
            <person name="He R."/>
            <person name="Meng N."/>
            <person name="Wang Y."/>
            <person name="Liu W."/>
            <person name="Liu Z."/>
            <person name="Liu J."/>
            <person name="Guo Q."/>
            <person name="Huang H."/>
            <person name="Sederoff R.R."/>
            <person name="Wang G."/>
            <person name="Qu G."/>
            <person name="Chen S."/>
        </authorList>
    </citation>
    <scope>NUCLEOTIDE SEQUENCE</scope>
    <source>
        <strain evidence="2">SC-2020</strain>
    </source>
</reference>
<dbReference type="Proteomes" id="UP001164929">
    <property type="component" value="Chromosome 19"/>
</dbReference>
<evidence type="ECO:0000256" key="1">
    <source>
        <dbReference type="SAM" id="MobiDB-lite"/>
    </source>
</evidence>
<feature type="compositionally biased region" description="Low complexity" evidence="1">
    <location>
        <begin position="9"/>
        <end position="21"/>
    </location>
</feature>